<dbReference type="AlphaFoldDB" id="A0A849C8U8"/>
<evidence type="ECO:0000313" key="4">
    <source>
        <dbReference type="Proteomes" id="UP000586827"/>
    </source>
</evidence>
<protein>
    <submittedName>
        <fullName evidence="3">RNA-binding transcriptional accessory protein</fullName>
    </submittedName>
</protein>
<dbReference type="PANTHER" id="PTHR10724">
    <property type="entry name" value="30S RIBOSOMAL PROTEIN S1"/>
    <property type="match status" value="1"/>
</dbReference>
<dbReference type="GO" id="GO:0006139">
    <property type="term" value="P:nucleobase-containing compound metabolic process"/>
    <property type="evidence" value="ECO:0007669"/>
    <property type="project" value="InterPro"/>
</dbReference>
<dbReference type="Pfam" id="PF12836">
    <property type="entry name" value="HHH_3"/>
    <property type="match status" value="1"/>
</dbReference>
<dbReference type="PANTHER" id="PTHR10724:SF10">
    <property type="entry name" value="S1 RNA-BINDING DOMAIN-CONTAINING PROTEIN 1"/>
    <property type="match status" value="1"/>
</dbReference>
<dbReference type="Gene3D" id="3.30.420.140">
    <property type="entry name" value="YqgF/RNase H-like domain"/>
    <property type="match status" value="1"/>
</dbReference>
<dbReference type="InterPro" id="IPR010994">
    <property type="entry name" value="RuvA_2-like"/>
</dbReference>
<dbReference type="InterPro" id="IPR032639">
    <property type="entry name" value="Tex_YqgF"/>
</dbReference>
<dbReference type="InterPro" id="IPR023319">
    <property type="entry name" value="Tex-like_HTH_dom_sf"/>
</dbReference>
<evidence type="ECO:0000256" key="1">
    <source>
        <dbReference type="SAM" id="MobiDB-lite"/>
    </source>
</evidence>
<dbReference type="GO" id="GO:0006412">
    <property type="term" value="P:translation"/>
    <property type="evidence" value="ECO:0007669"/>
    <property type="project" value="TreeGrafter"/>
</dbReference>
<dbReference type="FunFam" id="3.30.420.140:FF:000001">
    <property type="entry name" value="RNA-binding transcriptional accessory protein"/>
    <property type="match status" value="1"/>
</dbReference>
<dbReference type="Pfam" id="PF00575">
    <property type="entry name" value="S1"/>
    <property type="match status" value="1"/>
</dbReference>
<dbReference type="SMART" id="SM00316">
    <property type="entry name" value="S1"/>
    <property type="match status" value="1"/>
</dbReference>
<dbReference type="CDD" id="cd05685">
    <property type="entry name" value="S1_Tex"/>
    <property type="match status" value="1"/>
</dbReference>
<dbReference type="RefSeq" id="WP_084521737.1">
    <property type="nucleotide sequence ID" value="NZ_JABELX010000008.1"/>
</dbReference>
<reference evidence="3 4" key="1">
    <citation type="submission" date="2020-05" db="EMBL/GenBank/DDBJ databases">
        <title>MicrobeNet Type strains.</title>
        <authorList>
            <person name="Nicholson A.C."/>
        </authorList>
    </citation>
    <scope>NUCLEOTIDE SEQUENCE [LARGE SCALE GENOMIC DNA]</scope>
    <source>
        <strain evidence="3 4">JCM 3224</strain>
    </source>
</reference>
<dbReference type="Pfam" id="PF17674">
    <property type="entry name" value="HHH_9"/>
    <property type="match status" value="1"/>
</dbReference>
<dbReference type="Proteomes" id="UP000586827">
    <property type="component" value="Unassembled WGS sequence"/>
</dbReference>
<proteinExistence type="predicted"/>
<dbReference type="Pfam" id="PF16921">
    <property type="entry name" value="Tex_YqgF"/>
    <property type="match status" value="1"/>
</dbReference>
<dbReference type="InterPro" id="IPR003029">
    <property type="entry name" value="S1_domain"/>
</dbReference>
<dbReference type="Gene3D" id="1.10.150.310">
    <property type="entry name" value="Tex RuvX-like domain-like"/>
    <property type="match status" value="1"/>
</dbReference>
<accession>A0A849C8U8</accession>
<dbReference type="GO" id="GO:0003729">
    <property type="term" value="F:mRNA binding"/>
    <property type="evidence" value="ECO:0007669"/>
    <property type="project" value="TreeGrafter"/>
</dbReference>
<dbReference type="SUPFAM" id="SSF47781">
    <property type="entry name" value="RuvA domain 2-like"/>
    <property type="match status" value="2"/>
</dbReference>
<evidence type="ECO:0000259" key="2">
    <source>
        <dbReference type="PROSITE" id="PS50126"/>
    </source>
</evidence>
<dbReference type="InterPro" id="IPR012337">
    <property type="entry name" value="RNaseH-like_sf"/>
</dbReference>
<dbReference type="PROSITE" id="PS50126">
    <property type="entry name" value="S1"/>
    <property type="match status" value="1"/>
</dbReference>
<evidence type="ECO:0000313" key="3">
    <source>
        <dbReference type="EMBL" id="NNH72715.1"/>
    </source>
</evidence>
<dbReference type="InterPro" id="IPR018974">
    <property type="entry name" value="Tex-like_N"/>
</dbReference>
<gene>
    <name evidence="3" type="ORF">HLB23_23100</name>
</gene>
<dbReference type="SMART" id="SM00732">
    <property type="entry name" value="YqgFc"/>
    <property type="match status" value="1"/>
</dbReference>
<dbReference type="SUPFAM" id="SSF50249">
    <property type="entry name" value="Nucleic acid-binding proteins"/>
    <property type="match status" value="1"/>
</dbReference>
<feature type="domain" description="S1 motif" evidence="2">
    <location>
        <begin position="658"/>
        <end position="727"/>
    </location>
</feature>
<dbReference type="FunFam" id="1.10.150.310:FF:000001">
    <property type="entry name" value="RNA-binding transcriptional accessory protein"/>
    <property type="match status" value="1"/>
</dbReference>
<dbReference type="GO" id="GO:0005737">
    <property type="term" value="C:cytoplasm"/>
    <property type="evidence" value="ECO:0007669"/>
    <property type="project" value="UniProtKB-ARBA"/>
</dbReference>
<dbReference type="InterPro" id="IPR006641">
    <property type="entry name" value="YqgF/RNaseH-like_dom"/>
</dbReference>
<organism evidence="3 4">
    <name type="scientific">Nocardia uniformis</name>
    <dbReference type="NCBI Taxonomy" id="53432"/>
    <lineage>
        <taxon>Bacteria</taxon>
        <taxon>Bacillati</taxon>
        <taxon>Actinomycetota</taxon>
        <taxon>Actinomycetes</taxon>
        <taxon>Mycobacteriales</taxon>
        <taxon>Nocardiaceae</taxon>
        <taxon>Nocardia</taxon>
    </lineage>
</organism>
<dbReference type="SUPFAM" id="SSF158832">
    <property type="entry name" value="Tex N-terminal region-like"/>
    <property type="match status" value="1"/>
</dbReference>
<comment type="caution">
    <text evidence="3">The sequence shown here is derived from an EMBL/GenBank/DDBJ whole genome shotgun (WGS) entry which is preliminary data.</text>
</comment>
<name>A0A849C8U8_9NOCA</name>
<dbReference type="InterPro" id="IPR023323">
    <property type="entry name" value="Tex-like_dom_sf"/>
</dbReference>
<dbReference type="InterPro" id="IPR044146">
    <property type="entry name" value="S1_Tex"/>
</dbReference>
<dbReference type="InterPro" id="IPR037027">
    <property type="entry name" value="YqgF/RNaseH-like_dom_sf"/>
</dbReference>
<dbReference type="Pfam" id="PF09371">
    <property type="entry name" value="Tex_N"/>
    <property type="match status" value="1"/>
</dbReference>
<dbReference type="InterPro" id="IPR041692">
    <property type="entry name" value="HHH_9"/>
</dbReference>
<feature type="compositionally biased region" description="Gly residues" evidence="1">
    <location>
        <begin position="743"/>
        <end position="758"/>
    </location>
</feature>
<keyword evidence="4" id="KW-1185">Reference proteome</keyword>
<dbReference type="FunFam" id="1.10.10.650:FF:000001">
    <property type="entry name" value="S1 RNA-binding domain 1"/>
    <property type="match status" value="1"/>
</dbReference>
<dbReference type="InterPro" id="IPR055179">
    <property type="entry name" value="Tex-like_central_region"/>
</dbReference>
<dbReference type="Pfam" id="PF22706">
    <property type="entry name" value="Tex_central_region"/>
    <property type="match status" value="1"/>
</dbReference>
<dbReference type="Gene3D" id="1.10.10.650">
    <property type="entry name" value="RuvA domain 2-like"/>
    <property type="match status" value="1"/>
</dbReference>
<dbReference type="Gene3D" id="1.10.3500.10">
    <property type="entry name" value="Tex N-terminal region-like"/>
    <property type="match status" value="1"/>
</dbReference>
<sequence>MTTASETVNADSAGTTSTVRLASVSRRIADELAVRDEQVRSAVELLDAGSTVPFIARYRKEVTGGLDDAQLRQLEERLHYLRELDDRRNSIIESISGQGKLDAALHSQIMLAETKARLEDIYLPYKPKRRTKAQIAREAGHEPVADALISDPTTDPAQYNAEQLDGARAILVERFAEDADLVGELRELMWSRGKITSTVRPGKEEAGAKFSDYFEFSEPFEKLPSHRILALLRGEKEDVLTLNLAADAEEPEPGERTIYEGRIAYRFGIADQGRAADIWLLDTVRWAWRTKLQVSLGIDTRMRLRQSAERDAVDVFAANLRDLLLAAPAGTRTTMGLDPGFRTGVKVAVVDATGKAVATEVIYPHKPQGQTEKSLAVLGALVARFNVELIAIGNGTASRETDALATELISRIPENKPTKIVVSEAGASVYSASAYASAELPDMDVSLRGAVSIARRLQDPLAELVKIEPKSIGVGQYQHDISETLLARSLGAVVEDAVNAVGVDVNTASVPLLSRVSGIAATLAESIVAHRDQNGPFRSRSALKNVPRLGPKAFEQCAGFLRIRGGDDPLDTSAVHPEAYPVVRRILDTTGRGMSEVIGNTAVLRALRPVDFTDEKFGVPTVSDIIAELEKPGLDPRPEFKTAEFAAGIEKVADLLPGMVLEGVVTNVAAFGAFVDVGVHQDGLVHVSAMSHNFVKDPREVVKSGDVVKVKVMEVDIPRQRIGLSLRLDDEPGAAKQADGGRPRGQGQGQRGPGGGGRPQQRSGGAPGGQGKGGQGKGGQGNAGGQGGRGQDRRNQPAASGAMADALRRAGFGK</sequence>
<feature type="region of interest" description="Disordered" evidence="1">
    <location>
        <begin position="726"/>
        <end position="814"/>
    </location>
</feature>
<dbReference type="FunFam" id="2.40.50.140:FF:000051">
    <property type="entry name" value="RNA-binding transcriptional accessory protein"/>
    <property type="match status" value="1"/>
</dbReference>
<dbReference type="Gene3D" id="2.40.50.140">
    <property type="entry name" value="Nucleic acid-binding proteins"/>
    <property type="match status" value="1"/>
</dbReference>
<dbReference type="GO" id="GO:0003735">
    <property type="term" value="F:structural constituent of ribosome"/>
    <property type="evidence" value="ECO:0007669"/>
    <property type="project" value="TreeGrafter"/>
</dbReference>
<dbReference type="InterPro" id="IPR050437">
    <property type="entry name" value="Ribos_protein_bS1-like"/>
</dbReference>
<dbReference type="SUPFAM" id="SSF53098">
    <property type="entry name" value="Ribonuclease H-like"/>
    <property type="match status" value="1"/>
</dbReference>
<dbReference type="InterPro" id="IPR012340">
    <property type="entry name" value="NA-bd_OB-fold"/>
</dbReference>
<dbReference type="EMBL" id="JABELX010000008">
    <property type="protein sequence ID" value="NNH72715.1"/>
    <property type="molecule type" value="Genomic_DNA"/>
</dbReference>
<feature type="compositionally biased region" description="Gly residues" evidence="1">
    <location>
        <begin position="765"/>
        <end position="789"/>
    </location>
</feature>